<proteinExistence type="predicted"/>
<organism evidence="1 2">
    <name type="scientific">Aerococcus urinaehominis</name>
    <dbReference type="NCBI Taxonomy" id="128944"/>
    <lineage>
        <taxon>Bacteria</taxon>
        <taxon>Bacillati</taxon>
        <taxon>Bacillota</taxon>
        <taxon>Bacilli</taxon>
        <taxon>Lactobacillales</taxon>
        <taxon>Aerococcaceae</taxon>
        <taxon>Aerococcus</taxon>
    </lineage>
</organism>
<dbReference type="InterPro" id="IPR024311">
    <property type="entry name" value="Lipocalin-like"/>
</dbReference>
<name>A0A0X8FJN6_9LACT</name>
<sequence length="149" mass="16576">MSKVTAENIIGCWELVSYQSENEAGETIYPLGQDAQGYIMYTPDGYMSAQLMAPGRPAYASGDLHRGSQDEMAQAAAGYMAYTGPYDIDEDKQELTHHMTLSMNPTWLGQSQPRVVSLEGDLLKIYNGLKPADQLVWRRAGQHDVKEDK</sequence>
<dbReference type="STRING" id="128944.AWM75_00530"/>
<dbReference type="Proteomes" id="UP000062260">
    <property type="component" value="Chromosome"/>
</dbReference>
<keyword evidence="2" id="KW-1185">Reference proteome</keyword>
<gene>
    <name evidence="1" type="ORF">AWM75_00530</name>
</gene>
<dbReference type="OrthoDB" id="118834at2"/>
<protein>
    <submittedName>
        <fullName evidence="1">Uncharacterized protein</fullName>
    </submittedName>
</protein>
<accession>A0A0X8FJN6</accession>
<dbReference type="KEGG" id="auh:AWM75_00530"/>
<evidence type="ECO:0000313" key="1">
    <source>
        <dbReference type="EMBL" id="AMB98568.1"/>
    </source>
</evidence>
<dbReference type="EMBL" id="CP014163">
    <property type="protein sequence ID" value="AMB98568.1"/>
    <property type="molecule type" value="Genomic_DNA"/>
</dbReference>
<evidence type="ECO:0000313" key="2">
    <source>
        <dbReference type="Proteomes" id="UP000062260"/>
    </source>
</evidence>
<dbReference type="AlphaFoldDB" id="A0A0X8FJN6"/>
<dbReference type="Pfam" id="PF13924">
    <property type="entry name" value="Lipocalin_5"/>
    <property type="match status" value="1"/>
</dbReference>
<reference evidence="2" key="2">
    <citation type="submission" date="2016-01" db="EMBL/GenBank/DDBJ databases">
        <title>Six Aerococcus type strain genome sequencing and assembly using PacBio and Illumina Hiseq.</title>
        <authorList>
            <person name="Carkaci D."/>
            <person name="Dargis R."/>
            <person name="Nielsen X.C."/>
            <person name="Skovgaard O."/>
            <person name="Fuursted K."/>
            <person name="Christensen J.J."/>
        </authorList>
    </citation>
    <scope>NUCLEOTIDE SEQUENCE [LARGE SCALE GENOMIC DNA]</scope>
    <source>
        <strain evidence="2">CCUG42038B</strain>
    </source>
</reference>
<dbReference type="RefSeq" id="WP_067977227.1">
    <property type="nucleotide sequence ID" value="NZ_CP014163.1"/>
</dbReference>
<reference evidence="1 2" key="1">
    <citation type="journal article" date="2016" name="Genome Announc.">
        <title>Complete Genome Sequences of Aerococcus christensenii CCUG 28831T, Aerococcus sanguinicola CCUG 43001T, Aerococcus urinae CCUG 36881T, Aerococcus urinaeequi CCUG 28094T, Aerococcus urinaehominis CCUG 42038 BT, and Aerococcus viridans CCUG 4311T.</title>
        <authorList>
            <person name="Carkaci D."/>
            <person name="Dargis R."/>
            <person name="Nielsen X.C."/>
            <person name="Skovgaard O."/>
            <person name="Fuursted K."/>
            <person name="Christensen J.J."/>
        </authorList>
    </citation>
    <scope>NUCLEOTIDE SEQUENCE [LARGE SCALE GENOMIC DNA]</scope>
    <source>
        <strain evidence="1 2">CCUG42038B</strain>
    </source>
</reference>